<dbReference type="Gene3D" id="3.40.50.1460">
    <property type="match status" value="1"/>
</dbReference>
<sequence length="733" mass="81071">TPKFRVGDAVFLVENGQTKRYLIETITSSGRYTLCYDDYTSAKNGEELRSITIMTEMSTVLRHRAILIGIDFYPPECCGEYSLLRGCVNDVQEMKTHLEKLSARVDIQIFTASPTGLDSSRPAENSHNLPTYNNVVSGLKKITSESSHGDFVYIHFSGHGTAMEPGNGFSNKATGHLALVLLEGTNGTNIRYLHGEVLASLLRDMVKKELMVTAVLDCCFSGSVMRNDDSVRFLPYDSAVDMAYPPIISQVSSLEGNTIPTAYRGASLGPNWLINPDGYSIHAACGPNEKAHEMVADGKKHGALSYFLIRTFSRYGRVGGKHQHIYSHLRARFLESWPRQVPMLYGNKSLGFFEDTNYAIDSIRIPIVKKQDGSFQLEAGKAHGISVGDRLALCDIGSAQSGPRSVEDPVTLEVVQARALTSDLKPVGTTPISASSGATATALTRLSLRRFPVCLDLRILSKNVWAMALQERTSLNVQYIEKLEAGTLFSLYVTVISKDRYEIRDKSKQMIPNLPASAYDLEENSGHLLDLVDHLLMFEMVKNLVNKALAAPAHPFRESFNIQVINAAGKIFHPSCFDPGCSHAGCLVEVTQGDTVKLVVQNKEKEGGQSLYVHLYGMGSDWEIENLLHADYERIPPCLSNKSKNFLSGTDGEWKKDVQMTVPQEMRNKGYNHCDDTFKVFLTAQPTSFLSLELPEIGKLVKKGAIGRGTEQDSSPLSEDWAALNFHIRTHIK</sequence>
<evidence type="ECO:0000313" key="4">
    <source>
        <dbReference type="Proteomes" id="UP000235672"/>
    </source>
</evidence>
<gene>
    <name evidence="3" type="ORF">NA56DRAFT_579389</name>
</gene>
<evidence type="ECO:0000259" key="2">
    <source>
        <dbReference type="Pfam" id="PF00656"/>
    </source>
</evidence>
<reference evidence="3 4" key="1">
    <citation type="submission" date="2016-05" db="EMBL/GenBank/DDBJ databases">
        <title>A degradative enzymes factory behind the ericoid mycorrhizal symbiosis.</title>
        <authorList>
            <consortium name="DOE Joint Genome Institute"/>
            <person name="Martino E."/>
            <person name="Morin E."/>
            <person name="Grelet G."/>
            <person name="Kuo A."/>
            <person name="Kohler A."/>
            <person name="Daghino S."/>
            <person name="Barry K."/>
            <person name="Choi C."/>
            <person name="Cichocki N."/>
            <person name="Clum A."/>
            <person name="Copeland A."/>
            <person name="Hainaut M."/>
            <person name="Haridas S."/>
            <person name="Labutti K."/>
            <person name="Lindquist E."/>
            <person name="Lipzen A."/>
            <person name="Khouja H.-R."/>
            <person name="Murat C."/>
            <person name="Ohm R."/>
            <person name="Olson A."/>
            <person name="Spatafora J."/>
            <person name="Veneault-Fourrey C."/>
            <person name="Henrissat B."/>
            <person name="Grigoriev I."/>
            <person name="Martin F."/>
            <person name="Perotto S."/>
        </authorList>
    </citation>
    <scope>NUCLEOTIDE SEQUENCE [LARGE SCALE GENOMIC DNA]</scope>
    <source>
        <strain evidence="3 4">UAMH 7357</strain>
    </source>
</reference>
<dbReference type="EMBL" id="KZ613501">
    <property type="protein sequence ID" value="PMD17113.1"/>
    <property type="molecule type" value="Genomic_DNA"/>
</dbReference>
<protein>
    <recommendedName>
        <fullName evidence="2">Peptidase C14 caspase domain-containing protein</fullName>
    </recommendedName>
</protein>
<dbReference type="GO" id="GO:0004197">
    <property type="term" value="F:cysteine-type endopeptidase activity"/>
    <property type="evidence" value="ECO:0007669"/>
    <property type="project" value="InterPro"/>
</dbReference>
<organism evidence="3 4">
    <name type="scientific">Hyaloscypha hepaticicola</name>
    <dbReference type="NCBI Taxonomy" id="2082293"/>
    <lineage>
        <taxon>Eukaryota</taxon>
        <taxon>Fungi</taxon>
        <taxon>Dikarya</taxon>
        <taxon>Ascomycota</taxon>
        <taxon>Pezizomycotina</taxon>
        <taxon>Leotiomycetes</taxon>
        <taxon>Helotiales</taxon>
        <taxon>Hyaloscyphaceae</taxon>
        <taxon>Hyaloscypha</taxon>
    </lineage>
</organism>
<dbReference type="OrthoDB" id="3223806at2759"/>
<feature type="domain" description="Peptidase C14 caspase" evidence="2">
    <location>
        <begin position="62"/>
        <end position="346"/>
    </location>
</feature>
<dbReference type="Pfam" id="PF00656">
    <property type="entry name" value="Peptidase_C14"/>
    <property type="match status" value="1"/>
</dbReference>
<evidence type="ECO:0000256" key="1">
    <source>
        <dbReference type="ARBA" id="ARBA00009005"/>
    </source>
</evidence>
<dbReference type="Proteomes" id="UP000235672">
    <property type="component" value="Unassembled WGS sequence"/>
</dbReference>
<feature type="non-terminal residue" evidence="3">
    <location>
        <position position="1"/>
    </location>
</feature>
<dbReference type="InterPro" id="IPR011600">
    <property type="entry name" value="Pept_C14_caspase"/>
</dbReference>
<dbReference type="AlphaFoldDB" id="A0A2J6PSV2"/>
<keyword evidence="4" id="KW-1185">Reference proteome</keyword>
<dbReference type="InterPro" id="IPR050452">
    <property type="entry name" value="Metacaspase"/>
</dbReference>
<name>A0A2J6PSV2_9HELO</name>
<dbReference type="GO" id="GO:0005737">
    <property type="term" value="C:cytoplasm"/>
    <property type="evidence" value="ECO:0007669"/>
    <property type="project" value="TreeGrafter"/>
</dbReference>
<dbReference type="GO" id="GO:0006508">
    <property type="term" value="P:proteolysis"/>
    <property type="evidence" value="ECO:0007669"/>
    <property type="project" value="InterPro"/>
</dbReference>
<proteinExistence type="inferred from homology"/>
<dbReference type="PANTHER" id="PTHR48104">
    <property type="entry name" value="METACASPASE-4"/>
    <property type="match status" value="1"/>
</dbReference>
<evidence type="ECO:0000313" key="3">
    <source>
        <dbReference type="EMBL" id="PMD17113.1"/>
    </source>
</evidence>
<dbReference type="PANTHER" id="PTHR48104:SF30">
    <property type="entry name" value="METACASPASE-1"/>
    <property type="match status" value="1"/>
</dbReference>
<accession>A0A2J6PSV2</accession>
<comment type="similarity">
    <text evidence="1">Belongs to the peptidase C14B family.</text>
</comment>